<dbReference type="InterPro" id="IPR001487">
    <property type="entry name" value="Bromodomain"/>
</dbReference>
<evidence type="ECO:0000313" key="4">
    <source>
        <dbReference type="EMBL" id="KAK8888699.1"/>
    </source>
</evidence>
<name>A0ABR2KC42_9EUKA</name>
<dbReference type="PROSITE" id="PS50014">
    <property type="entry name" value="BROMODOMAIN_2"/>
    <property type="match status" value="1"/>
</dbReference>
<comment type="caution">
    <text evidence="4">The sequence shown here is derived from an EMBL/GenBank/DDBJ whole genome shotgun (WGS) entry which is preliminary data.</text>
</comment>
<keyword evidence="1 2" id="KW-0103">Bromodomain</keyword>
<reference evidence="4 5" key="1">
    <citation type="submission" date="2024-04" db="EMBL/GenBank/DDBJ databases">
        <title>Tritrichomonas musculus Genome.</title>
        <authorList>
            <person name="Alves-Ferreira E."/>
            <person name="Grigg M."/>
            <person name="Lorenzi H."/>
            <person name="Galac M."/>
        </authorList>
    </citation>
    <scope>NUCLEOTIDE SEQUENCE [LARGE SCALE GENOMIC DNA]</scope>
    <source>
        <strain evidence="4 5">EAF2021</strain>
    </source>
</reference>
<dbReference type="SUPFAM" id="SSF47370">
    <property type="entry name" value="Bromodomain"/>
    <property type="match status" value="1"/>
</dbReference>
<protein>
    <recommendedName>
        <fullName evidence="3">Bromo domain-containing protein</fullName>
    </recommendedName>
</protein>
<dbReference type="InterPro" id="IPR036427">
    <property type="entry name" value="Bromodomain-like_sf"/>
</dbReference>
<dbReference type="PROSITE" id="PS00633">
    <property type="entry name" value="BROMODOMAIN_1"/>
    <property type="match status" value="1"/>
</dbReference>
<dbReference type="EMBL" id="JAPFFF010000005">
    <property type="protein sequence ID" value="KAK8888699.1"/>
    <property type="molecule type" value="Genomic_DNA"/>
</dbReference>
<keyword evidence="5" id="KW-1185">Reference proteome</keyword>
<proteinExistence type="predicted"/>
<dbReference type="PRINTS" id="PR00503">
    <property type="entry name" value="BROMODOMAIN"/>
</dbReference>
<evidence type="ECO:0000259" key="3">
    <source>
        <dbReference type="PROSITE" id="PS50014"/>
    </source>
</evidence>
<feature type="domain" description="Bromo" evidence="3">
    <location>
        <begin position="18"/>
        <end position="89"/>
    </location>
</feature>
<evidence type="ECO:0000313" key="5">
    <source>
        <dbReference type="Proteomes" id="UP001470230"/>
    </source>
</evidence>
<evidence type="ECO:0000256" key="1">
    <source>
        <dbReference type="ARBA" id="ARBA00023117"/>
    </source>
</evidence>
<dbReference type="SMART" id="SM00297">
    <property type="entry name" value="BROMO"/>
    <property type="match status" value="1"/>
</dbReference>
<accession>A0ABR2KC42</accession>
<dbReference type="PANTHER" id="PTHR45926">
    <property type="entry name" value="OSJNBA0053K19.4 PROTEIN"/>
    <property type="match status" value="1"/>
</dbReference>
<organism evidence="4 5">
    <name type="scientific">Tritrichomonas musculus</name>
    <dbReference type="NCBI Taxonomy" id="1915356"/>
    <lineage>
        <taxon>Eukaryota</taxon>
        <taxon>Metamonada</taxon>
        <taxon>Parabasalia</taxon>
        <taxon>Tritrichomonadida</taxon>
        <taxon>Tritrichomonadidae</taxon>
        <taxon>Tritrichomonas</taxon>
    </lineage>
</organism>
<evidence type="ECO:0000256" key="2">
    <source>
        <dbReference type="PROSITE-ProRule" id="PRU00035"/>
    </source>
</evidence>
<dbReference type="InterPro" id="IPR018359">
    <property type="entry name" value="Bromodomain_CS"/>
</dbReference>
<gene>
    <name evidence="4" type="ORF">M9Y10_033434</name>
</gene>
<sequence>MTYSSDFERCKLITDELISQPLNQYFTVIDPKKDGLVDYFDIITQPMDFSTIQSKFKSNKYGNEYEWYKDVCLIYENAMKYHPSDSIYHKIAEYCSKQFKKRTTGFEFTESSQQEWFNAVCRQMQKLAEAVSKSPVPQGVDPLIISIIEKSKTLTPPPILIIPDIVNKINKLMKDDKCREEIVYILRQLQPSLQFESDDITINLNSLAQSSLNAIYLYSRAH</sequence>
<dbReference type="CDD" id="cd04369">
    <property type="entry name" value="Bromodomain"/>
    <property type="match status" value="1"/>
</dbReference>
<dbReference type="Proteomes" id="UP001470230">
    <property type="component" value="Unassembled WGS sequence"/>
</dbReference>
<dbReference type="Pfam" id="PF00439">
    <property type="entry name" value="Bromodomain"/>
    <property type="match status" value="1"/>
</dbReference>
<dbReference type="Gene3D" id="1.20.920.10">
    <property type="entry name" value="Bromodomain-like"/>
    <property type="match status" value="1"/>
</dbReference>